<dbReference type="RefSeq" id="WP_238234440.1">
    <property type="nucleotide sequence ID" value="NZ_BPQQ01000016.1"/>
</dbReference>
<evidence type="ECO:0000256" key="1">
    <source>
        <dbReference type="SAM" id="MobiDB-lite"/>
    </source>
</evidence>
<gene>
    <name evidence="2" type="ORF">GMJLKIPL_1478</name>
</gene>
<evidence type="ECO:0000313" key="3">
    <source>
        <dbReference type="Proteomes" id="UP001055153"/>
    </source>
</evidence>
<reference evidence="2" key="2">
    <citation type="submission" date="2021-08" db="EMBL/GenBank/DDBJ databases">
        <authorList>
            <person name="Tani A."/>
            <person name="Ola A."/>
            <person name="Ogura Y."/>
            <person name="Katsura K."/>
            <person name="Hayashi T."/>
        </authorList>
    </citation>
    <scope>NUCLEOTIDE SEQUENCE</scope>
    <source>
        <strain evidence="2">DSM 17168</strain>
    </source>
</reference>
<evidence type="ECO:0000313" key="2">
    <source>
        <dbReference type="EMBL" id="GJD99560.1"/>
    </source>
</evidence>
<proteinExistence type="predicted"/>
<comment type="caution">
    <text evidence="2">The sequence shown here is derived from an EMBL/GenBank/DDBJ whole genome shotgun (WGS) entry which is preliminary data.</text>
</comment>
<name>A0ABQ4S8P7_9HYPH</name>
<feature type="region of interest" description="Disordered" evidence="1">
    <location>
        <begin position="25"/>
        <end position="82"/>
    </location>
</feature>
<dbReference type="EMBL" id="BPQQ01000016">
    <property type="protein sequence ID" value="GJD99560.1"/>
    <property type="molecule type" value="Genomic_DNA"/>
</dbReference>
<keyword evidence="3" id="KW-1185">Reference proteome</keyword>
<accession>A0ABQ4S8P7</accession>
<organism evidence="2 3">
    <name type="scientific">Methylobacterium isbiliense</name>
    <dbReference type="NCBI Taxonomy" id="315478"/>
    <lineage>
        <taxon>Bacteria</taxon>
        <taxon>Pseudomonadati</taxon>
        <taxon>Pseudomonadota</taxon>
        <taxon>Alphaproteobacteria</taxon>
        <taxon>Hyphomicrobiales</taxon>
        <taxon>Methylobacteriaceae</taxon>
        <taxon>Methylobacterium</taxon>
    </lineage>
</organism>
<reference evidence="2" key="1">
    <citation type="journal article" date="2021" name="Front. Microbiol.">
        <title>Comprehensive Comparative Genomics and Phenotyping of Methylobacterium Species.</title>
        <authorList>
            <person name="Alessa O."/>
            <person name="Ogura Y."/>
            <person name="Fujitani Y."/>
            <person name="Takami H."/>
            <person name="Hayashi T."/>
            <person name="Sahin N."/>
            <person name="Tani A."/>
        </authorList>
    </citation>
    <scope>NUCLEOTIDE SEQUENCE</scope>
    <source>
        <strain evidence="2">DSM 17168</strain>
    </source>
</reference>
<feature type="compositionally biased region" description="Low complexity" evidence="1">
    <location>
        <begin position="56"/>
        <end position="75"/>
    </location>
</feature>
<dbReference type="Proteomes" id="UP001055153">
    <property type="component" value="Unassembled WGS sequence"/>
</dbReference>
<sequence>MPHFSAEILDDDPEGALLLRDVLGPARGRAGKPSGLKPTAPIETPPAPVRGGRGAGPARPARSLAARALAAPGSVTASCPRS</sequence>
<protein>
    <submittedName>
        <fullName evidence="2">Uncharacterized protein</fullName>
    </submittedName>
</protein>